<keyword evidence="3" id="KW-1185">Reference proteome</keyword>
<reference evidence="2" key="1">
    <citation type="journal article" date="2020" name="Stud. Mycol.">
        <title>101 Dothideomycetes genomes: a test case for predicting lifestyles and emergence of pathogens.</title>
        <authorList>
            <person name="Haridas S."/>
            <person name="Albert R."/>
            <person name="Binder M."/>
            <person name="Bloem J."/>
            <person name="Labutti K."/>
            <person name="Salamov A."/>
            <person name="Andreopoulos B."/>
            <person name="Baker S."/>
            <person name="Barry K."/>
            <person name="Bills G."/>
            <person name="Bluhm B."/>
            <person name="Cannon C."/>
            <person name="Castanera R."/>
            <person name="Culley D."/>
            <person name="Daum C."/>
            <person name="Ezra D."/>
            <person name="Gonzalez J."/>
            <person name="Henrissat B."/>
            <person name="Kuo A."/>
            <person name="Liang C."/>
            <person name="Lipzen A."/>
            <person name="Lutzoni F."/>
            <person name="Magnuson J."/>
            <person name="Mondo S."/>
            <person name="Nolan M."/>
            <person name="Ohm R."/>
            <person name="Pangilinan J."/>
            <person name="Park H.-J."/>
            <person name="Ramirez L."/>
            <person name="Alfaro M."/>
            <person name="Sun H."/>
            <person name="Tritt A."/>
            <person name="Yoshinaga Y."/>
            <person name="Zwiers L.-H."/>
            <person name="Turgeon B."/>
            <person name="Goodwin S."/>
            <person name="Spatafora J."/>
            <person name="Crous P."/>
            <person name="Grigoriev I."/>
        </authorList>
    </citation>
    <scope>NUCLEOTIDE SEQUENCE</scope>
    <source>
        <strain evidence="2">CBS 480.64</strain>
    </source>
</reference>
<proteinExistence type="predicted"/>
<dbReference type="OrthoDB" id="4492972at2759"/>
<sequence>MGRLASSLSAPFLVLVSVPLMLFAAITTTLAFWILFFRISIVYAELVAALAQAYLLPRSITTELTWPKSPTVQRSPPSSRRTSRQSSFNSGVHIRVPTIARKTRSSVTLADGFQTRDYEGLGGWRVQIDDDDEAIWMGMNRRLELYSPSLRRSRLAGSRPTSGHGSPEHGRTPKIYPAECYFSMPSDGVRNSRVSFSMDDESTRRQSVASLASIT</sequence>
<organism evidence="2 3">
    <name type="scientific">Piedraia hortae CBS 480.64</name>
    <dbReference type="NCBI Taxonomy" id="1314780"/>
    <lineage>
        <taxon>Eukaryota</taxon>
        <taxon>Fungi</taxon>
        <taxon>Dikarya</taxon>
        <taxon>Ascomycota</taxon>
        <taxon>Pezizomycotina</taxon>
        <taxon>Dothideomycetes</taxon>
        <taxon>Dothideomycetidae</taxon>
        <taxon>Capnodiales</taxon>
        <taxon>Piedraiaceae</taxon>
        <taxon>Piedraia</taxon>
    </lineage>
</organism>
<name>A0A6A7BYL4_9PEZI</name>
<feature type="region of interest" description="Disordered" evidence="1">
    <location>
        <begin position="67"/>
        <end position="88"/>
    </location>
</feature>
<feature type="compositionally biased region" description="Low complexity" evidence="1">
    <location>
        <begin position="69"/>
        <end position="87"/>
    </location>
</feature>
<evidence type="ECO:0000256" key="1">
    <source>
        <dbReference type="SAM" id="MobiDB-lite"/>
    </source>
</evidence>
<feature type="region of interest" description="Disordered" evidence="1">
    <location>
        <begin position="152"/>
        <end position="174"/>
    </location>
</feature>
<dbReference type="AlphaFoldDB" id="A0A6A7BYL4"/>
<gene>
    <name evidence="2" type="ORF">K470DRAFT_258484</name>
</gene>
<protein>
    <submittedName>
        <fullName evidence="2">Uncharacterized protein</fullName>
    </submittedName>
</protein>
<dbReference type="EMBL" id="MU005988">
    <property type="protein sequence ID" value="KAF2859799.1"/>
    <property type="molecule type" value="Genomic_DNA"/>
</dbReference>
<dbReference type="Proteomes" id="UP000799421">
    <property type="component" value="Unassembled WGS sequence"/>
</dbReference>
<evidence type="ECO:0000313" key="3">
    <source>
        <dbReference type="Proteomes" id="UP000799421"/>
    </source>
</evidence>
<accession>A0A6A7BYL4</accession>
<evidence type="ECO:0000313" key="2">
    <source>
        <dbReference type="EMBL" id="KAF2859799.1"/>
    </source>
</evidence>